<organism evidence="1 2">
    <name type="scientific">Hymenobacter artigasi</name>
    <dbReference type="NCBI Taxonomy" id="2719616"/>
    <lineage>
        <taxon>Bacteria</taxon>
        <taxon>Pseudomonadati</taxon>
        <taxon>Bacteroidota</taxon>
        <taxon>Cytophagia</taxon>
        <taxon>Cytophagales</taxon>
        <taxon>Hymenobacteraceae</taxon>
        <taxon>Hymenobacter</taxon>
    </lineage>
</organism>
<reference evidence="1 2" key="1">
    <citation type="submission" date="2020-03" db="EMBL/GenBank/DDBJ databases">
        <title>Genomic Encyclopedia of Type Strains, Phase IV (KMG-V): Genome sequencing to study the core and pangenomes of soil and plant-associated prokaryotes.</title>
        <authorList>
            <person name="Whitman W."/>
        </authorList>
    </citation>
    <scope>NUCLEOTIDE SEQUENCE [LARGE SCALE GENOMIC DNA]</scope>
    <source>
        <strain evidence="1 2">1B</strain>
    </source>
</reference>
<evidence type="ECO:0000313" key="1">
    <source>
        <dbReference type="EMBL" id="NKI90205.1"/>
    </source>
</evidence>
<keyword evidence="2" id="KW-1185">Reference proteome</keyword>
<comment type="caution">
    <text evidence="1">The sequence shown here is derived from an EMBL/GenBank/DDBJ whole genome shotgun (WGS) entry which is preliminary data.</text>
</comment>
<protein>
    <recommendedName>
        <fullName evidence="3">Lipocalin-like domain-containing protein</fullName>
    </recommendedName>
</protein>
<dbReference type="EMBL" id="JAAVTK010000008">
    <property type="protein sequence ID" value="NKI90205.1"/>
    <property type="molecule type" value="Genomic_DNA"/>
</dbReference>
<accession>A0ABX1HK49</accession>
<dbReference type="RefSeq" id="WP_168673816.1">
    <property type="nucleotide sequence ID" value="NZ_JAAVTK010000008.1"/>
</dbReference>
<dbReference type="Proteomes" id="UP000717634">
    <property type="component" value="Unassembled WGS sequence"/>
</dbReference>
<sequence>MRHLLVGKYRYDITLETLYVHDDDADNTYFVVTSANSGAKQQCSGFLKSITRQGEIQTTGTYAVNGPYLLIKERYGDPQRVYRIGNEQWIQPDSTIKTFSPDQTGRLQLIEVRDYTRGVSKKRSYR</sequence>
<proteinExistence type="predicted"/>
<evidence type="ECO:0008006" key="3">
    <source>
        <dbReference type="Google" id="ProtNLM"/>
    </source>
</evidence>
<evidence type="ECO:0000313" key="2">
    <source>
        <dbReference type="Proteomes" id="UP000717634"/>
    </source>
</evidence>
<gene>
    <name evidence="1" type="ORF">HBN54_002805</name>
</gene>
<name>A0ABX1HK49_9BACT</name>